<dbReference type="Gene3D" id="2.60.40.10">
    <property type="entry name" value="Immunoglobulins"/>
    <property type="match status" value="1"/>
</dbReference>
<feature type="domain" description="ZZ-type" evidence="6">
    <location>
        <begin position="274"/>
        <end position="325"/>
    </location>
</feature>
<sequence>MVSIKVRLEHTDAYNIVTQVSDITDFRTKIQTLFNLDSNDFDIIYIGPSGDSIILGLEDEISHIPREIVSEKSIAPKCQVRVRSSKHAGYHEETHALPHVTAPATAATASPSLLSPAATQFDLVAFERDFNRRNENLLMKTNEMVIKLMELISQQQQQQIHVGQQQQQQKPQQPIDISSYSADAAIQTDKNAFISPSSVLCGGCKKPIIDYHFTCDQCIDYHACLSCHHQNCIPHDSTHLIRYAGYIGSSATASSQDKSLYNNSDPKKKSGVKHNNVICDHCNADIVGVRYKCGHCPDYDLCEACEPLRLHNQDHVFLKIRQQLVPLTSMATTFLPEFNYVYKSTDCKTLEKPEVNPEHEVPATTTTNNSNKNNNNSSNSSNSTAADDVVSQPATALSATFVDHVNIPSGHEVEPSQTFLKSWRLRNDGSTPWPPGSTLKFTAGSIQPTKPFGYQGDAKLSAVMPGEEVNVSLYLTAPVCFGHYVGFFMMVTPQGTYFGDRLYCDIMVKAPYSFGTTIPADIGLDSVTKPIARACVTTGDLASVSTPTSTDYSISSPFVSSPVATVPLGSIITSQNDSSNGRSDLDDNQQQVPHDFDNSGSATTSLHRSDLQTKGVTVSTNTTEIPAMQQDYQAPSSPSPSSASSSSPTDFVFVRNDSASQLTTPPSSSIHLASPNEKYPTAENVTGNAQTEITSWLKVPEKQQQKTSDEFKYSQQLAQLHEMNVVYCEEETKKLLIAHDGDLNLVWPELLETCYPTI</sequence>
<dbReference type="OrthoDB" id="661148at2759"/>
<feature type="compositionally biased region" description="Polar residues" evidence="5">
    <location>
        <begin position="657"/>
        <end position="671"/>
    </location>
</feature>
<evidence type="ECO:0000256" key="3">
    <source>
        <dbReference type="ARBA" id="ARBA00022833"/>
    </source>
</evidence>
<feature type="region of interest" description="Disordered" evidence="5">
    <location>
        <begin position="571"/>
        <end position="618"/>
    </location>
</feature>
<feature type="compositionally biased region" description="Low complexity" evidence="5">
    <location>
        <begin position="364"/>
        <end position="384"/>
    </location>
</feature>
<keyword evidence="2 4" id="KW-0863">Zinc-finger</keyword>
<dbReference type="Gene3D" id="3.30.60.90">
    <property type="match status" value="1"/>
</dbReference>
<gene>
    <name evidence="7" type="ORF">BCR42DRAFT_453919</name>
</gene>
<organism evidence="7 8">
    <name type="scientific">Absidia repens</name>
    <dbReference type="NCBI Taxonomy" id="90262"/>
    <lineage>
        <taxon>Eukaryota</taxon>
        <taxon>Fungi</taxon>
        <taxon>Fungi incertae sedis</taxon>
        <taxon>Mucoromycota</taxon>
        <taxon>Mucoromycotina</taxon>
        <taxon>Mucoromycetes</taxon>
        <taxon>Mucorales</taxon>
        <taxon>Cunninghamellaceae</taxon>
        <taxon>Absidia</taxon>
    </lineage>
</organism>
<evidence type="ECO:0000256" key="2">
    <source>
        <dbReference type="ARBA" id="ARBA00022771"/>
    </source>
</evidence>
<dbReference type="Proteomes" id="UP000193560">
    <property type="component" value="Unassembled WGS sequence"/>
</dbReference>
<dbReference type="GO" id="GO:0008270">
    <property type="term" value="F:zinc ion binding"/>
    <property type="evidence" value="ECO:0007669"/>
    <property type="project" value="UniProtKB-KW"/>
</dbReference>
<feature type="region of interest" description="Disordered" evidence="5">
    <location>
        <begin position="352"/>
        <end position="389"/>
    </location>
</feature>
<evidence type="ECO:0000313" key="8">
    <source>
        <dbReference type="Proteomes" id="UP000193560"/>
    </source>
</evidence>
<reference evidence="7 8" key="1">
    <citation type="submission" date="2016-07" db="EMBL/GenBank/DDBJ databases">
        <title>Pervasive Adenine N6-methylation of Active Genes in Fungi.</title>
        <authorList>
            <consortium name="DOE Joint Genome Institute"/>
            <person name="Mondo S.J."/>
            <person name="Dannebaum R.O."/>
            <person name="Kuo R.C."/>
            <person name="Labutti K."/>
            <person name="Haridas S."/>
            <person name="Kuo A."/>
            <person name="Salamov A."/>
            <person name="Ahrendt S.R."/>
            <person name="Lipzen A."/>
            <person name="Sullivan W."/>
            <person name="Andreopoulos W.B."/>
            <person name="Clum A."/>
            <person name="Lindquist E."/>
            <person name="Daum C."/>
            <person name="Ramamoorthy G.K."/>
            <person name="Gryganskyi A."/>
            <person name="Culley D."/>
            <person name="Magnuson J.K."/>
            <person name="James T.Y."/>
            <person name="O'Malley M.A."/>
            <person name="Stajich J.E."/>
            <person name="Spatafora J.W."/>
            <person name="Visel A."/>
            <person name="Grigoriev I.V."/>
        </authorList>
    </citation>
    <scope>NUCLEOTIDE SEQUENCE [LARGE SCALE GENOMIC DNA]</scope>
    <source>
        <strain evidence="7 8">NRRL 1336</strain>
    </source>
</reference>
<feature type="compositionally biased region" description="Basic and acidic residues" evidence="5">
    <location>
        <begin position="352"/>
        <end position="361"/>
    </location>
</feature>
<dbReference type="InterPro" id="IPR032350">
    <property type="entry name" value="Nbr1_FW"/>
</dbReference>
<evidence type="ECO:0000259" key="6">
    <source>
        <dbReference type="PROSITE" id="PS50135"/>
    </source>
</evidence>
<dbReference type="InterPro" id="IPR043145">
    <property type="entry name" value="Znf_ZZ_sf"/>
</dbReference>
<dbReference type="GO" id="GO:0070013">
    <property type="term" value="C:intracellular organelle lumen"/>
    <property type="evidence" value="ECO:0007669"/>
    <property type="project" value="UniProtKB-ARBA"/>
</dbReference>
<comment type="caution">
    <text evidence="7">The sequence shown here is derived from an EMBL/GenBank/DDBJ whole genome shotgun (WGS) entry which is preliminary data.</text>
</comment>
<evidence type="ECO:0000256" key="1">
    <source>
        <dbReference type="ARBA" id="ARBA00022723"/>
    </source>
</evidence>
<dbReference type="CDD" id="cd02340">
    <property type="entry name" value="ZZ_NBR1_like"/>
    <property type="match status" value="1"/>
</dbReference>
<protein>
    <recommendedName>
        <fullName evidence="6">ZZ-type domain-containing protein</fullName>
    </recommendedName>
</protein>
<dbReference type="PROSITE" id="PS01357">
    <property type="entry name" value="ZF_ZZ_1"/>
    <property type="match status" value="1"/>
</dbReference>
<evidence type="ECO:0000256" key="4">
    <source>
        <dbReference type="PROSITE-ProRule" id="PRU00228"/>
    </source>
</evidence>
<name>A0A1X2IAK6_9FUNG</name>
<proteinExistence type="predicted"/>
<dbReference type="EMBL" id="MCGE01000020">
    <property type="protein sequence ID" value="ORZ11982.1"/>
    <property type="molecule type" value="Genomic_DNA"/>
</dbReference>
<dbReference type="SMART" id="SM00291">
    <property type="entry name" value="ZnF_ZZ"/>
    <property type="match status" value="1"/>
</dbReference>
<dbReference type="InterPro" id="IPR000433">
    <property type="entry name" value="Znf_ZZ"/>
</dbReference>
<dbReference type="PANTHER" id="PTHR20930">
    <property type="entry name" value="OVARIAN CARCINOMA ANTIGEN CA125-RELATED"/>
    <property type="match status" value="1"/>
</dbReference>
<dbReference type="FunFam" id="3.30.60.90:FF:000007">
    <property type="entry name" value="Next to BRCA1 gene 1 protein"/>
    <property type="match status" value="1"/>
</dbReference>
<feature type="compositionally biased region" description="Low complexity" evidence="5">
    <location>
        <begin position="634"/>
        <end position="648"/>
    </location>
</feature>
<dbReference type="InterPro" id="IPR013783">
    <property type="entry name" value="Ig-like_fold"/>
</dbReference>
<dbReference type="Pfam" id="PF16158">
    <property type="entry name" value="N_BRCA1_IG"/>
    <property type="match status" value="1"/>
</dbReference>
<evidence type="ECO:0000256" key="5">
    <source>
        <dbReference type="SAM" id="MobiDB-lite"/>
    </source>
</evidence>
<dbReference type="STRING" id="90262.A0A1X2IAK6"/>
<feature type="region of interest" description="Disordered" evidence="5">
    <location>
        <begin position="630"/>
        <end position="682"/>
    </location>
</feature>
<keyword evidence="1" id="KW-0479">Metal-binding</keyword>
<dbReference type="PROSITE" id="PS50135">
    <property type="entry name" value="ZF_ZZ_2"/>
    <property type="match status" value="1"/>
</dbReference>
<accession>A0A1X2IAK6</accession>
<dbReference type="Pfam" id="PF00569">
    <property type="entry name" value="ZZ"/>
    <property type="match status" value="1"/>
</dbReference>
<dbReference type="GO" id="GO:0005737">
    <property type="term" value="C:cytoplasm"/>
    <property type="evidence" value="ECO:0007669"/>
    <property type="project" value="UniProtKB-ARBA"/>
</dbReference>
<dbReference type="PANTHER" id="PTHR20930:SF0">
    <property type="entry name" value="PROTEIN ILRUN"/>
    <property type="match status" value="1"/>
</dbReference>
<dbReference type="SUPFAM" id="SSF57850">
    <property type="entry name" value="RING/U-box"/>
    <property type="match status" value="2"/>
</dbReference>
<dbReference type="CDD" id="cd14947">
    <property type="entry name" value="NBR1_like"/>
    <property type="match status" value="1"/>
</dbReference>
<keyword evidence="3" id="KW-0862">Zinc</keyword>
<dbReference type="AlphaFoldDB" id="A0A1X2IAK6"/>
<evidence type="ECO:0000313" key="7">
    <source>
        <dbReference type="EMBL" id="ORZ11982.1"/>
    </source>
</evidence>
<keyword evidence="8" id="KW-1185">Reference proteome</keyword>